<dbReference type="PROSITE" id="PS50055">
    <property type="entry name" value="TYR_PHOSPHATASE_PTP"/>
    <property type="match status" value="1"/>
</dbReference>
<feature type="domain" description="Fibronectin type-III" evidence="17">
    <location>
        <begin position="683"/>
        <end position="772"/>
    </location>
</feature>
<dbReference type="Ensembl" id="ENSHHUT00000026341.1">
    <property type="protein sequence ID" value="ENSHHUP00000025348.1"/>
    <property type="gene ID" value="ENSHHUG00000015693.1"/>
</dbReference>
<sequence>MIVSLPIIHSPSICIFHLDSFLIVYTPKKLCLSAHKTTVILGKCNVASPFQQWEWTNDMKLHHTQSSKCLWGNTSSAIPPHARLAAIINCDSAHAWKCYDKKGTFGLAEKPMYLKKQGIRVVIRGDQRYSNWTKYEEVDSGGGKVMTHLCPGKGEWSIEELLVSPPTTATASPTLTSTLPTTSSAPPTTSSTLPITFSTVKTTAKTTKKIAPPTTSTTPPTTPPITSTNVETTEAVKCPFNLTETSANTDSIALKLITTGEACNFTVFYETSRSDITDCYPNGEYTNVYICEIRDLEPGTLHQFEVIAKNDGERRNVSVRTDPVGPSRLDVLPDQFQGGSHGLHISWPRSRGQVDWYEVTLQDTQTGTSRSTRILGTAATQSRFTALTPGTLYALSLVATAGNKTALPVLATAATAPSAVSGLQLSPSSSSLGVSWQPGPGRIEGFRVLLREQQGGLVRNVTLKSSVTSHTLDDLLPGTLYTVTVVTEAEGLQNGFVLLSNTAPLRPCFLSVVNNGSLDTLRASWVNARGGVDAYLVSLATLGSANQDRTFPPNATEVVFSGLTPGRPYQVTVRSKVGEQTTEAVATGRTVPDKVSQLSMVGVIDGSTLKSTWSPPRGDWENYRVLLLNGTVALVNETVSRLVRQYSFSGTSLGLVPGRLYTAQVMVESGLFGNTAQCQGRLAPRPVQQLMVRHGDETSLSVLWSRPAGVWDGYTVVLRQADTVVSQRTLSRDARECTVNALMPGREYAIAVMTNSGGLNSSASVIGRTTPAQVASLRVTNGGSTDSLQTQWERAAGELDSYRVLLIHGSSVIKNESTPAYTTAYSFLALKPGALYRVVVTTVWGGQASRQSVAEGSTVPAAVGEVTVSNNGRMDFLSVSWRPAQGDVDSYLVTLKDRERTVHTLVVSKSSPECVFKSLVSGRLYTISIVSRSGVYEHQTIVQERTQPSSVQNPTAIHSARDDYLKVYWRHAAGDFDYYQVVIKHNNIFHQNKTVMKSQNECVFNGLVPGRLYTVIVSTWSGKYETSMSTDGRTFPAAVRSLALAGWGTEDLRVTWLAALGDVDHYEVQLLFNDMKVFPPITLGSSVGSCVLSSLTPGRLYKIHVSTFSGPNQRAQFIEGRTVPSKVKNIHVSNNGQSNSLKISWTPGQGDVDSYSVSLSLDGPEGRMLETRPVPKHPNQLGFNSLQPGQLYSVTVRSISGILLNNNTASGRTVPSAVTGLQADNRHTTCSIQVSWQEARGVADGYSLQLLDDRGHLASSGSTPLQHHFDGLTPGKRYHILVHTTSGGVRSEGVTAEARTRPAAVSDLSIQANSSSSLSFHWSPPEGELEGYDLYLYNGDDTLYDRRSGQPNTLQVSFQGLRPGASYRMVVLTRSGEQTNDSAIWARTVPAAVTSLQARSRPQSEVLWVSWQRAVGELSGYLLSVYNPDGSQQAEEALGPDATEHAVPTLIPGRLYHAVILTRSGELTNRATTQGRTAPRPPTSVSFGGVTNTSLELTWSGPAGSDYDDFDLQWDPQDHLSVFNPYHTRTSGSRILKGLYPGRLYNFSLRTVSGAVGGVGEDGSPAYSLPIHKSIRTKPERVQYLHCRPQNSTSISCSWGPPEADCDSYTIECLHQDSRTLVYSRRTGRDSTLYHITQLEPHKRYTVSIKTISDSMTSEAAEDSVVTMIDRPPLPSLSIRVNNRAALITKNTIFFKFNCSWFSDINGAIKFFTVVVTESEDNENVQPEQHHPLPSYLDYKSNSSVKAYQTSYFPSRCTEGSDSGTQGSDSGTQSFAISLGTGMDTLGGACDHLQAQDREDNLFCDGPLKPKTAYRLSVRAFTQLFDEEHSRYTPPLYTDTYLSLPLVTEAEPLSGVIEGISAGMFLIVMVVGVTALLICRQKARKRVVRMSMRRERPTSGVHTGVRGPVKIMHFESHYTKLQADSNYLLSEEYEDLKDVGRNQPLDTALLSENRGKNRYNNILPYDLTRVKLSYVDDDPCSDYINASYIPGNNFRREYIATQGPLPGTKDDFWKMVWEQNVNNIVMVTQCVEKGRVKCDHYWPFDQEPLYYGDLIVQMLSESVLPEWTIREFKICSEDQLNYSRVVRQFHYTVWPDHGVPETTQSLIQFVRTVRDYINRTPGSGATIAHCSAGVGRTGTFISLDRVLQQLDTKDTVDIYGAVFDLRLHRSHMVQTECQYAYLHQCMRDVLRARKLRSEQENPLYPIYENVNADPQKDMVYARR</sequence>
<dbReference type="SUPFAM" id="SSF49265">
    <property type="entry name" value="Fibronectin type III"/>
    <property type="match status" value="14"/>
</dbReference>
<dbReference type="PROSITE" id="PS50056">
    <property type="entry name" value="TYR_PHOSPHATASE_2"/>
    <property type="match status" value="1"/>
</dbReference>
<keyword evidence="3 14" id="KW-0812">Transmembrane</keyword>
<evidence type="ECO:0000256" key="7">
    <source>
        <dbReference type="ARBA" id="ARBA00022912"/>
    </source>
</evidence>
<dbReference type="InterPro" id="IPR029021">
    <property type="entry name" value="Prot-tyrosine_phosphatase-like"/>
</dbReference>
<feature type="transmembrane region" description="Helical" evidence="14">
    <location>
        <begin position="1860"/>
        <end position="1879"/>
    </location>
</feature>
<dbReference type="GO" id="GO:0045296">
    <property type="term" value="F:cadherin binding"/>
    <property type="evidence" value="ECO:0007669"/>
    <property type="project" value="TreeGrafter"/>
</dbReference>
<feature type="domain" description="Fibronectin type-III" evidence="17">
    <location>
        <begin position="1481"/>
        <end position="1571"/>
    </location>
</feature>
<dbReference type="STRING" id="62062.ENSHHUP00000025348"/>
<dbReference type="Gene3D" id="2.80.10.50">
    <property type="match status" value="1"/>
</dbReference>
<feature type="domain" description="Tyrosine specific protein phosphatases" evidence="16">
    <location>
        <begin position="2104"/>
        <end position="2180"/>
    </location>
</feature>
<dbReference type="SUPFAM" id="SSF52799">
    <property type="entry name" value="(Phosphotyrosine protein) phosphatases II"/>
    <property type="match status" value="1"/>
</dbReference>
<accession>A0A4W5LHD4</accession>
<proteinExistence type="inferred from homology"/>
<evidence type="ECO:0000259" key="17">
    <source>
        <dbReference type="PROSITE" id="PS50853"/>
    </source>
</evidence>
<dbReference type="PANTHER" id="PTHR46957:SF2">
    <property type="entry name" value="RECEPTOR-TYPE TYROSINE-PROTEIN PHOSPHATASE BETA"/>
    <property type="match status" value="1"/>
</dbReference>
<evidence type="ECO:0000259" key="15">
    <source>
        <dbReference type="PROSITE" id="PS50055"/>
    </source>
</evidence>
<evidence type="ECO:0000256" key="14">
    <source>
        <dbReference type="SAM" id="Phobius"/>
    </source>
</evidence>
<feature type="domain" description="Fibronectin type-III" evidence="17">
    <location>
        <begin position="238"/>
        <end position="334"/>
    </location>
</feature>
<dbReference type="InterPro" id="IPR013783">
    <property type="entry name" value="Ig-like_fold"/>
</dbReference>
<reference evidence="18" key="2">
    <citation type="submission" date="2025-08" db="UniProtKB">
        <authorList>
            <consortium name="Ensembl"/>
        </authorList>
    </citation>
    <scope>IDENTIFICATION</scope>
</reference>
<comment type="catalytic activity">
    <reaction evidence="12">
        <text>O-phospho-L-tyrosyl-[protein] + H2O = L-tyrosyl-[protein] + phosphate</text>
        <dbReference type="Rhea" id="RHEA:10684"/>
        <dbReference type="Rhea" id="RHEA-COMP:10136"/>
        <dbReference type="Rhea" id="RHEA-COMP:20101"/>
        <dbReference type="ChEBI" id="CHEBI:15377"/>
        <dbReference type="ChEBI" id="CHEBI:43474"/>
        <dbReference type="ChEBI" id="CHEBI:46858"/>
        <dbReference type="ChEBI" id="CHEBI:61978"/>
        <dbReference type="EC" id="3.1.3.48"/>
    </reaction>
</comment>
<dbReference type="Gene3D" id="2.60.40.10">
    <property type="entry name" value="Immunoglobulins"/>
    <property type="match status" value="14"/>
</dbReference>
<dbReference type="PROSITE" id="PS50853">
    <property type="entry name" value="FN3"/>
    <property type="match status" value="9"/>
</dbReference>
<dbReference type="InterPro" id="IPR035992">
    <property type="entry name" value="Ricin_B-like_lectins"/>
</dbReference>
<dbReference type="Pfam" id="PF00102">
    <property type="entry name" value="Y_phosphatase"/>
    <property type="match status" value="1"/>
</dbReference>
<dbReference type="FunFam" id="2.60.40.10:FF:000369">
    <property type="entry name" value="Protein tyrosine phosphatase, receptor type B"/>
    <property type="match status" value="9"/>
</dbReference>
<keyword evidence="9 14" id="KW-0472">Membrane</keyword>
<keyword evidence="5" id="KW-0677">Repeat</keyword>
<evidence type="ECO:0000256" key="9">
    <source>
        <dbReference type="ARBA" id="ARBA00023136"/>
    </source>
</evidence>
<evidence type="ECO:0000256" key="1">
    <source>
        <dbReference type="ARBA" id="ARBA00004479"/>
    </source>
</evidence>
<feature type="domain" description="Tyrosine-protein phosphatase" evidence="15">
    <location>
        <begin position="1929"/>
        <end position="2189"/>
    </location>
</feature>
<keyword evidence="10" id="KW-0325">Glycoprotein</keyword>
<keyword evidence="8 14" id="KW-1133">Transmembrane helix</keyword>
<dbReference type="InterPro" id="IPR003961">
    <property type="entry name" value="FN3_dom"/>
</dbReference>
<feature type="domain" description="Fibronectin type-III" evidence="17">
    <location>
        <begin position="416"/>
        <end position="508"/>
    </location>
</feature>
<dbReference type="Pfam" id="PF24562">
    <property type="entry name" value="CysR_MRC2_N"/>
    <property type="match status" value="1"/>
</dbReference>
<keyword evidence="6" id="KW-0378">Hydrolase</keyword>
<evidence type="ECO:0000259" key="16">
    <source>
        <dbReference type="PROSITE" id="PS50056"/>
    </source>
</evidence>
<dbReference type="CDD" id="cd14617">
    <property type="entry name" value="R-PTPc-B"/>
    <property type="match status" value="1"/>
</dbReference>
<dbReference type="Proteomes" id="UP000314982">
    <property type="component" value="Unassembled WGS sequence"/>
</dbReference>
<evidence type="ECO:0000256" key="5">
    <source>
        <dbReference type="ARBA" id="ARBA00022737"/>
    </source>
</evidence>
<feature type="domain" description="Fibronectin type-III" evidence="17">
    <location>
        <begin position="773"/>
        <end position="861"/>
    </location>
</feature>
<dbReference type="SMART" id="SM00194">
    <property type="entry name" value="PTPc"/>
    <property type="match status" value="1"/>
</dbReference>
<reference evidence="19" key="1">
    <citation type="submission" date="2018-06" db="EMBL/GenBank/DDBJ databases">
        <title>Genome assembly of Danube salmon.</title>
        <authorList>
            <person name="Macqueen D.J."/>
            <person name="Gundappa M.K."/>
        </authorList>
    </citation>
    <scope>NUCLEOTIDE SEQUENCE [LARGE SCALE GENOMIC DNA]</scope>
</reference>
<feature type="domain" description="Fibronectin type-III" evidence="17">
    <location>
        <begin position="862"/>
        <end position="956"/>
    </location>
</feature>
<evidence type="ECO:0000256" key="11">
    <source>
        <dbReference type="ARBA" id="ARBA00025789"/>
    </source>
</evidence>
<evidence type="ECO:0000256" key="8">
    <source>
        <dbReference type="ARBA" id="ARBA00022989"/>
    </source>
</evidence>
<dbReference type="InterPro" id="IPR041201">
    <property type="entry name" value="PTPRJ_TM"/>
</dbReference>
<dbReference type="InterPro" id="IPR050713">
    <property type="entry name" value="RTP_Phos/Ushers"/>
</dbReference>
<feature type="region of interest" description="Disordered" evidence="13">
    <location>
        <begin position="167"/>
        <end position="228"/>
    </location>
</feature>
<dbReference type="InterPro" id="IPR000772">
    <property type="entry name" value="Ricin_B_lectin"/>
</dbReference>
<dbReference type="GO" id="GO:0004725">
    <property type="term" value="F:protein tyrosine phosphatase activity"/>
    <property type="evidence" value="ECO:0007669"/>
    <property type="project" value="UniProtKB-EC"/>
</dbReference>
<dbReference type="SUPFAM" id="SSF50370">
    <property type="entry name" value="Ricin B-like lectins"/>
    <property type="match status" value="1"/>
</dbReference>
<dbReference type="InterPro" id="IPR036116">
    <property type="entry name" value="FN3_sf"/>
</dbReference>
<evidence type="ECO:0000256" key="12">
    <source>
        <dbReference type="ARBA" id="ARBA00051722"/>
    </source>
</evidence>
<keyword evidence="19" id="KW-1185">Reference proteome</keyword>
<feature type="domain" description="Fibronectin type-III" evidence="17">
    <location>
        <begin position="1578"/>
        <end position="1672"/>
    </location>
</feature>
<evidence type="ECO:0000256" key="4">
    <source>
        <dbReference type="ARBA" id="ARBA00022729"/>
    </source>
</evidence>
<protein>
    <recommendedName>
        <fullName evidence="2">protein-tyrosine-phosphatase</fullName>
        <ecNumber evidence="2">3.1.3.48</ecNumber>
    </recommendedName>
</protein>
<dbReference type="PANTHER" id="PTHR46957">
    <property type="entry name" value="CYTOKINE RECEPTOR"/>
    <property type="match status" value="1"/>
</dbReference>
<reference evidence="18" key="3">
    <citation type="submission" date="2025-09" db="UniProtKB">
        <authorList>
            <consortium name="Ensembl"/>
        </authorList>
    </citation>
    <scope>IDENTIFICATION</scope>
</reference>
<dbReference type="InterPro" id="IPR003595">
    <property type="entry name" value="Tyr_Pase_cat"/>
</dbReference>
<feature type="domain" description="Fibronectin type-III" evidence="17">
    <location>
        <begin position="1123"/>
        <end position="1224"/>
    </location>
</feature>
<dbReference type="PROSITE" id="PS50231">
    <property type="entry name" value="RICIN_B_LECTIN"/>
    <property type="match status" value="1"/>
</dbReference>
<dbReference type="InterPro" id="IPR000242">
    <property type="entry name" value="PTP_cat"/>
</dbReference>
<comment type="similarity">
    <text evidence="11">Belongs to the protein-tyrosine phosphatase family. Receptor class 3 subfamily.</text>
</comment>
<name>A0A4W5LHD4_9TELE</name>
<evidence type="ECO:0000256" key="6">
    <source>
        <dbReference type="ARBA" id="ARBA00022801"/>
    </source>
</evidence>
<evidence type="ECO:0000313" key="19">
    <source>
        <dbReference type="Proteomes" id="UP000314982"/>
    </source>
</evidence>
<dbReference type="SMART" id="SM00060">
    <property type="entry name" value="FN3"/>
    <property type="match status" value="16"/>
</dbReference>
<dbReference type="GO" id="GO:0016020">
    <property type="term" value="C:membrane"/>
    <property type="evidence" value="ECO:0007669"/>
    <property type="project" value="UniProtKB-SubCell"/>
</dbReference>
<dbReference type="EC" id="3.1.3.48" evidence="2"/>
<dbReference type="GO" id="GO:0001525">
    <property type="term" value="P:angiogenesis"/>
    <property type="evidence" value="ECO:0007669"/>
    <property type="project" value="TreeGrafter"/>
</dbReference>
<evidence type="ECO:0000256" key="3">
    <source>
        <dbReference type="ARBA" id="ARBA00022692"/>
    </source>
</evidence>
<dbReference type="PRINTS" id="PR00700">
    <property type="entry name" value="PRTYPHPHTASE"/>
</dbReference>
<evidence type="ECO:0000256" key="10">
    <source>
        <dbReference type="ARBA" id="ARBA00023180"/>
    </source>
</evidence>
<dbReference type="Gene3D" id="3.90.190.10">
    <property type="entry name" value="Protein tyrosine phosphatase superfamily"/>
    <property type="match status" value="1"/>
</dbReference>
<feature type="domain" description="Fibronectin type-III" evidence="17">
    <location>
        <begin position="1304"/>
        <end position="1398"/>
    </location>
</feature>
<evidence type="ECO:0000256" key="2">
    <source>
        <dbReference type="ARBA" id="ARBA00013064"/>
    </source>
</evidence>
<keyword evidence="4" id="KW-0732">Signal</keyword>
<keyword evidence="7" id="KW-0904">Protein phosphatase</keyword>
<dbReference type="FunFam" id="3.90.190.10:FF:000009">
    <property type="entry name" value="Receptor-type tyrosine-protein phosphatase beta"/>
    <property type="match status" value="1"/>
</dbReference>
<dbReference type="SMART" id="SM00404">
    <property type="entry name" value="PTPc_motif"/>
    <property type="match status" value="1"/>
</dbReference>
<evidence type="ECO:0000313" key="18">
    <source>
        <dbReference type="Ensembl" id="ENSHHUP00000025348.1"/>
    </source>
</evidence>
<evidence type="ECO:0000256" key="13">
    <source>
        <dbReference type="SAM" id="MobiDB-lite"/>
    </source>
</evidence>
<comment type="subcellular location">
    <subcellularLocation>
        <location evidence="1">Membrane</location>
        <topology evidence="1">Single-pass type I membrane protein</topology>
    </subcellularLocation>
</comment>
<dbReference type="GO" id="GO:0043235">
    <property type="term" value="C:receptor complex"/>
    <property type="evidence" value="ECO:0007669"/>
    <property type="project" value="TreeGrafter"/>
</dbReference>
<dbReference type="CDD" id="cd00063">
    <property type="entry name" value="FN3"/>
    <property type="match status" value="8"/>
</dbReference>
<dbReference type="GeneTree" id="ENSGT00940000156088"/>
<dbReference type="InterPro" id="IPR000387">
    <property type="entry name" value="Tyr_Pase_dom"/>
</dbReference>
<feature type="compositionally biased region" description="Low complexity" evidence="13">
    <location>
        <begin position="167"/>
        <end position="194"/>
    </location>
</feature>
<dbReference type="Pfam" id="PF18861">
    <property type="entry name" value="PTP_tm"/>
    <property type="match status" value="1"/>
</dbReference>
<feature type="compositionally biased region" description="Low complexity" evidence="13">
    <location>
        <begin position="201"/>
        <end position="228"/>
    </location>
</feature>
<organism evidence="18 19">
    <name type="scientific">Hucho hucho</name>
    <name type="common">huchen</name>
    <dbReference type="NCBI Taxonomy" id="62062"/>
    <lineage>
        <taxon>Eukaryota</taxon>
        <taxon>Metazoa</taxon>
        <taxon>Chordata</taxon>
        <taxon>Craniata</taxon>
        <taxon>Vertebrata</taxon>
        <taxon>Euteleostomi</taxon>
        <taxon>Actinopterygii</taxon>
        <taxon>Neopterygii</taxon>
        <taxon>Teleostei</taxon>
        <taxon>Protacanthopterygii</taxon>
        <taxon>Salmoniformes</taxon>
        <taxon>Salmonidae</taxon>
        <taxon>Salmoninae</taxon>
        <taxon>Hucho</taxon>
    </lineage>
</organism>
<dbReference type="Pfam" id="PF00041">
    <property type="entry name" value="fn3"/>
    <property type="match status" value="12"/>
</dbReference>